<reference evidence="2 3" key="1">
    <citation type="submission" date="2024-01" db="EMBL/GenBank/DDBJ databases">
        <title>Genome insights into Plantactinospora sonchi sp. nov.</title>
        <authorList>
            <person name="Wang L."/>
        </authorList>
    </citation>
    <scope>NUCLEOTIDE SEQUENCE [LARGE SCALE GENOMIC DNA]</scope>
    <source>
        <strain evidence="2 3">NEAU-QY2</strain>
    </source>
</reference>
<keyword evidence="1" id="KW-0812">Transmembrane</keyword>
<feature type="transmembrane region" description="Helical" evidence="1">
    <location>
        <begin position="45"/>
        <end position="62"/>
    </location>
</feature>
<protein>
    <submittedName>
        <fullName evidence="2">Uncharacterized protein</fullName>
    </submittedName>
</protein>
<feature type="transmembrane region" description="Helical" evidence="1">
    <location>
        <begin position="113"/>
        <end position="134"/>
    </location>
</feature>
<proteinExistence type="predicted"/>
<name>A0ABU7RNN3_9ACTN</name>
<feature type="transmembrane region" description="Helical" evidence="1">
    <location>
        <begin position="74"/>
        <end position="93"/>
    </location>
</feature>
<dbReference type="EMBL" id="JAZGQK010000005">
    <property type="protein sequence ID" value="MEE6258097.1"/>
    <property type="molecule type" value="Genomic_DNA"/>
</dbReference>
<evidence type="ECO:0000256" key="1">
    <source>
        <dbReference type="SAM" id="Phobius"/>
    </source>
</evidence>
<organism evidence="2 3">
    <name type="scientific">Plantactinospora sonchi</name>
    <dbReference type="NCBI Taxonomy" id="1544735"/>
    <lineage>
        <taxon>Bacteria</taxon>
        <taxon>Bacillati</taxon>
        <taxon>Actinomycetota</taxon>
        <taxon>Actinomycetes</taxon>
        <taxon>Micromonosporales</taxon>
        <taxon>Micromonosporaceae</taxon>
        <taxon>Plantactinospora</taxon>
    </lineage>
</organism>
<sequence>MNVKMITLATVCLAAALAALSVLLFPWAEYGNIDVPLRRLPNWGVHLGGALIFYAALTWLLVTPSNRRGPQLVVTAGAAVVAWATTAIVALGYDNASAIFPGAVPMVVPHLGLGPFVAALAVLVGLVSAGTSAIRRRQMVGAAGSSPPAR</sequence>
<accession>A0ABU7RNN3</accession>
<keyword evidence="3" id="KW-1185">Reference proteome</keyword>
<keyword evidence="1" id="KW-0472">Membrane</keyword>
<keyword evidence="1" id="KW-1133">Transmembrane helix</keyword>
<dbReference type="RefSeq" id="WP_331213226.1">
    <property type="nucleotide sequence ID" value="NZ_JAZGQK010000005.1"/>
</dbReference>
<dbReference type="Proteomes" id="UP001332243">
    <property type="component" value="Unassembled WGS sequence"/>
</dbReference>
<evidence type="ECO:0000313" key="2">
    <source>
        <dbReference type="EMBL" id="MEE6258097.1"/>
    </source>
</evidence>
<gene>
    <name evidence="2" type="ORF">V1633_06270</name>
</gene>
<evidence type="ECO:0000313" key="3">
    <source>
        <dbReference type="Proteomes" id="UP001332243"/>
    </source>
</evidence>
<comment type="caution">
    <text evidence="2">The sequence shown here is derived from an EMBL/GenBank/DDBJ whole genome shotgun (WGS) entry which is preliminary data.</text>
</comment>